<accession>A0A917X5A7</accession>
<dbReference type="AlphaFoldDB" id="A0A917X5A7"/>
<gene>
    <name evidence="1" type="ORF">GCM10007977_082550</name>
</gene>
<dbReference type="Proteomes" id="UP000642070">
    <property type="component" value="Unassembled WGS sequence"/>
</dbReference>
<name>A0A917X5A7_9ACTN</name>
<evidence type="ECO:0008006" key="3">
    <source>
        <dbReference type="Google" id="ProtNLM"/>
    </source>
</evidence>
<dbReference type="SUPFAM" id="SSF143212">
    <property type="entry name" value="Rv2632c-like"/>
    <property type="match status" value="1"/>
</dbReference>
<dbReference type="Pfam" id="PF08962">
    <property type="entry name" value="Rv2632c-like"/>
    <property type="match status" value="1"/>
</dbReference>
<keyword evidence="2" id="KW-1185">Reference proteome</keyword>
<dbReference type="InterPro" id="IPR038070">
    <property type="entry name" value="Rv2632c-like_sf"/>
</dbReference>
<dbReference type="EMBL" id="BMPI01000057">
    <property type="protein sequence ID" value="GGM68239.1"/>
    <property type="molecule type" value="Genomic_DNA"/>
</dbReference>
<dbReference type="InterPro" id="IPR015057">
    <property type="entry name" value="Rv2632c-like"/>
</dbReference>
<comment type="caution">
    <text evidence="1">The sequence shown here is derived from an EMBL/GenBank/DDBJ whole genome shotgun (WGS) entry which is preliminary data.</text>
</comment>
<reference evidence="1" key="2">
    <citation type="submission" date="2020-09" db="EMBL/GenBank/DDBJ databases">
        <authorList>
            <person name="Sun Q."/>
            <person name="Ohkuma M."/>
        </authorList>
    </citation>
    <scope>NUCLEOTIDE SEQUENCE</scope>
    <source>
        <strain evidence="1">JCM 19831</strain>
    </source>
</reference>
<organism evidence="1 2">
    <name type="scientific">Dactylosporangium sucinum</name>
    <dbReference type="NCBI Taxonomy" id="1424081"/>
    <lineage>
        <taxon>Bacteria</taxon>
        <taxon>Bacillati</taxon>
        <taxon>Actinomycetota</taxon>
        <taxon>Actinomycetes</taxon>
        <taxon>Micromonosporales</taxon>
        <taxon>Micromonosporaceae</taxon>
        <taxon>Dactylosporangium</taxon>
    </lineage>
</organism>
<evidence type="ECO:0000313" key="2">
    <source>
        <dbReference type="Proteomes" id="UP000642070"/>
    </source>
</evidence>
<dbReference type="Gene3D" id="3.30.160.240">
    <property type="entry name" value="Rv1738"/>
    <property type="match status" value="1"/>
</dbReference>
<evidence type="ECO:0000313" key="1">
    <source>
        <dbReference type="EMBL" id="GGM68239.1"/>
    </source>
</evidence>
<sequence length="96" mass="10453">MNDEEIGMVTAKDWTVDVHIGETDGRTYAEARLQINETTQLSGYGEARLNPADEDIPEIGDEVAVARALTDLGHRVLLAAAADIRAVTDAPVHLRR</sequence>
<protein>
    <recommendedName>
        <fullName evidence="3">DUF1876 domain-containing protein</fullName>
    </recommendedName>
</protein>
<reference evidence="1" key="1">
    <citation type="journal article" date="2014" name="Int. J. Syst. Evol. Microbiol.">
        <title>Complete genome sequence of Corynebacterium casei LMG S-19264T (=DSM 44701T), isolated from a smear-ripened cheese.</title>
        <authorList>
            <consortium name="US DOE Joint Genome Institute (JGI-PGF)"/>
            <person name="Walter F."/>
            <person name="Albersmeier A."/>
            <person name="Kalinowski J."/>
            <person name="Ruckert C."/>
        </authorList>
    </citation>
    <scope>NUCLEOTIDE SEQUENCE</scope>
    <source>
        <strain evidence="1">JCM 19831</strain>
    </source>
</reference>
<proteinExistence type="predicted"/>